<proteinExistence type="predicted"/>
<name>A0A7J6U304_PEROL</name>
<dbReference type="EMBL" id="JABANO010006830">
    <property type="protein sequence ID" value="KAF4751131.1"/>
    <property type="molecule type" value="Genomic_DNA"/>
</dbReference>
<dbReference type="Proteomes" id="UP000553632">
    <property type="component" value="Unassembled WGS sequence"/>
</dbReference>
<keyword evidence="4" id="KW-1185">Reference proteome</keyword>
<evidence type="ECO:0000256" key="1">
    <source>
        <dbReference type="SAM" id="MobiDB-lite"/>
    </source>
</evidence>
<dbReference type="AlphaFoldDB" id="A0A7J6U304"/>
<evidence type="ECO:0000313" key="5">
    <source>
        <dbReference type="Proteomes" id="UP000574390"/>
    </source>
</evidence>
<feature type="region of interest" description="Disordered" evidence="1">
    <location>
        <begin position="174"/>
        <end position="233"/>
    </location>
</feature>
<dbReference type="Proteomes" id="UP000574390">
    <property type="component" value="Unassembled WGS sequence"/>
</dbReference>
<comment type="caution">
    <text evidence="2">The sequence shown here is derived from an EMBL/GenBank/DDBJ whole genome shotgun (WGS) entry which is preliminary data.</text>
</comment>
<sequence>MSLDSIQQQLEELSKRLRNVEAALGRMEGDLDGTPGLPSAANATVEPTRAVDSDAAEAPAASSAQPTGKRRRKRRSTVVGDVLLKRCKLRMEPIGRMTESEWTDVWVRRSVYSCFLHSLHFREALEGSRWDFEVRDQATGEGLVVVETERVGDYICAMEDPEVIARERRELVGEAGGAGRGREAGGSDGGPRASAELGGEADVVVLDEGSDVAEGDYSLPPGVMDYFPAGGEG</sequence>
<gene>
    <name evidence="3" type="ORF">FOZ62_002782</name>
    <name evidence="2" type="ORF">FOZ63_003861</name>
</gene>
<evidence type="ECO:0000313" key="4">
    <source>
        <dbReference type="Proteomes" id="UP000553632"/>
    </source>
</evidence>
<reference evidence="4 5" key="1">
    <citation type="submission" date="2020-04" db="EMBL/GenBank/DDBJ databases">
        <title>Perkinsus olseni comparative genomics.</title>
        <authorList>
            <person name="Bogema D.R."/>
        </authorList>
    </citation>
    <scope>NUCLEOTIDE SEQUENCE [LARGE SCALE GENOMIC DNA]</scope>
    <source>
        <strain evidence="3">ATCC PRA-205</strain>
        <strain evidence="2 4">ATCC PRA-207</strain>
    </source>
</reference>
<evidence type="ECO:0000313" key="2">
    <source>
        <dbReference type="EMBL" id="KAF4751131.1"/>
    </source>
</evidence>
<feature type="region of interest" description="Disordered" evidence="1">
    <location>
        <begin position="26"/>
        <end position="76"/>
    </location>
</feature>
<dbReference type="EMBL" id="JABANM010002454">
    <property type="protein sequence ID" value="KAF4752529.1"/>
    <property type="molecule type" value="Genomic_DNA"/>
</dbReference>
<protein>
    <submittedName>
        <fullName evidence="2">Uncharacterized protein</fullName>
    </submittedName>
</protein>
<evidence type="ECO:0000313" key="3">
    <source>
        <dbReference type="EMBL" id="KAF4752529.1"/>
    </source>
</evidence>
<organism evidence="2 4">
    <name type="scientific">Perkinsus olseni</name>
    <name type="common">Perkinsus atlanticus</name>
    <dbReference type="NCBI Taxonomy" id="32597"/>
    <lineage>
        <taxon>Eukaryota</taxon>
        <taxon>Sar</taxon>
        <taxon>Alveolata</taxon>
        <taxon>Perkinsozoa</taxon>
        <taxon>Perkinsea</taxon>
        <taxon>Perkinsida</taxon>
        <taxon>Perkinsidae</taxon>
        <taxon>Perkinsus</taxon>
    </lineage>
</organism>
<accession>A0A7J6U304</accession>